<keyword evidence="4" id="KW-1185">Reference proteome</keyword>
<proteinExistence type="predicted"/>
<organism evidence="3">
    <name type="scientific">Trichuris suis</name>
    <name type="common">pig whipworm</name>
    <dbReference type="NCBI Taxonomy" id="68888"/>
    <lineage>
        <taxon>Eukaryota</taxon>
        <taxon>Metazoa</taxon>
        <taxon>Ecdysozoa</taxon>
        <taxon>Nematoda</taxon>
        <taxon>Enoplea</taxon>
        <taxon>Dorylaimia</taxon>
        <taxon>Trichinellida</taxon>
        <taxon>Trichuridae</taxon>
        <taxon>Trichuris</taxon>
    </lineage>
</organism>
<dbReference type="AlphaFoldDB" id="A0A085MYL9"/>
<name>A0A085MYL9_9BILA</name>
<feature type="compositionally biased region" description="Basic and acidic residues" evidence="1">
    <location>
        <begin position="139"/>
        <end position="150"/>
    </location>
</feature>
<feature type="region of interest" description="Disordered" evidence="1">
    <location>
        <begin position="109"/>
        <end position="150"/>
    </location>
</feature>
<evidence type="ECO:0000313" key="4">
    <source>
        <dbReference type="Proteomes" id="UP000030764"/>
    </source>
</evidence>
<protein>
    <submittedName>
        <fullName evidence="3">Uncharacterized protein</fullName>
    </submittedName>
</protein>
<dbReference type="Proteomes" id="UP000030758">
    <property type="component" value="Unassembled WGS sequence"/>
</dbReference>
<evidence type="ECO:0000313" key="3">
    <source>
        <dbReference type="EMBL" id="KFD62315.1"/>
    </source>
</evidence>
<gene>
    <name evidence="2" type="ORF">M513_08662</name>
    <name evidence="3" type="ORF">M514_08662</name>
</gene>
<dbReference type="Proteomes" id="UP000030764">
    <property type="component" value="Unassembled WGS sequence"/>
</dbReference>
<reference evidence="3 4" key="1">
    <citation type="journal article" date="2014" name="Nat. Genet.">
        <title>Genome and transcriptome of the porcine whipworm Trichuris suis.</title>
        <authorList>
            <person name="Jex A.R."/>
            <person name="Nejsum P."/>
            <person name="Schwarz E.M."/>
            <person name="Hu L."/>
            <person name="Young N.D."/>
            <person name="Hall R.S."/>
            <person name="Korhonen P.K."/>
            <person name="Liao S."/>
            <person name="Thamsborg S."/>
            <person name="Xia J."/>
            <person name="Xu P."/>
            <person name="Wang S."/>
            <person name="Scheerlinck J.P."/>
            <person name="Hofmann A."/>
            <person name="Sternberg P.W."/>
            <person name="Wang J."/>
            <person name="Gasser R.B."/>
        </authorList>
    </citation>
    <scope>NUCLEOTIDE SEQUENCE [LARGE SCALE GENOMIC DNA]</scope>
    <source>
        <strain evidence="3">DCEP-RM93F</strain>
        <strain evidence="2">DCEP-RM93M</strain>
    </source>
</reference>
<dbReference type="EMBL" id="KL363253">
    <property type="protein sequence ID" value="KFD50435.1"/>
    <property type="molecule type" value="Genomic_DNA"/>
</dbReference>
<dbReference type="EMBL" id="KL367597">
    <property type="protein sequence ID" value="KFD62315.1"/>
    <property type="molecule type" value="Genomic_DNA"/>
</dbReference>
<evidence type="ECO:0000313" key="2">
    <source>
        <dbReference type="EMBL" id="KFD50435.1"/>
    </source>
</evidence>
<sequence>MHNVITEISTRENFYCAREAFGLEGKVKLRNEHSKKEEEELERQRGELCSPWDPSQTIIVQPQDIDIKGSSLLLRKLIPDLICDFKGYVPYAEVCEVTENCIPLANRGTERKEEADDHEDQEAPSRQLTTAELSDAVEQTERTSHVRLDLEESRFDSTGIHVGWRHGRASPQ</sequence>
<evidence type="ECO:0000256" key="1">
    <source>
        <dbReference type="SAM" id="MobiDB-lite"/>
    </source>
</evidence>
<accession>A0A085MYL9</accession>